<gene>
    <name evidence="1" type="ORF">NUH29_00960</name>
</gene>
<accession>A0ABT1ZBP6</accession>
<organism evidence="1 2">
    <name type="scientific">Protaetiibacter mangrovi</name>
    <dbReference type="NCBI Taxonomy" id="2970926"/>
    <lineage>
        <taxon>Bacteria</taxon>
        <taxon>Bacillati</taxon>
        <taxon>Actinomycetota</taxon>
        <taxon>Actinomycetes</taxon>
        <taxon>Micrococcales</taxon>
        <taxon>Microbacteriaceae</taxon>
        <taxon>Protaetiibacter</taxon>
    </lineage>
</organism>
<evidence type="ECO:0000313" key="1">
    <source>
        <dbReference type="EMBL" id="MCS0498118.1"/>
    </source>
</evidence>
<dbReference type="Proteomes" id="UP001205337">
    <property type="component" value="Unassembled WGS sequence"/>
</dbReference>
<name>A0ABT1ZBP6_9MICO</name>
<reference evidence="1 2" key="1">
    <citation type="submission" date="2022-08" db="EMBL/GenBank/DDBJ databases">
        <authorList>
            <person name="Li F."/>
        </authorList>
    </citation>
    <scope>NUCLEOTIDE SEQUENCE [LARGE SCALE GENOMIC DNA]</scope>
    <source>
        <strain evidence="1 2">10F1B-8-1</strain>
    </source>
</reference>
<keyword evidence="2" id="KW-1185">Reference proteome</keyword>
<protein>
    <submittedName>
        <fullName evidence="1">Uncharacterized protein</fullName>
    </submittedName>
</protein>
<evidence type="ECO:0000313" key="2">
    <source>
        <dbReference type="Proteomes" id="UP001205337"/>
    </source>
</evidence>
<sequence length="299" mass="29942">MTTSVGHRLRPIAVAPRPHDETHPLRRIVLVLAIAVLAIGATPRPESEGVLAAIPSAVVAPATVSLSPQISAVRDAATAARAALTASSGRVLDQHARSGLGTAVRAADQSIAEAVRAAVWGGDVAGSAVSLEGVQARLRAGTAAVGDAVGAWEAEQARIAAEKEAARIAAEAAAARATRSGGAARAGGAFVETIWTSGGQAQIDACRGSVNVAEIAGYLGGAFYAAEHWSCGGRAWGRVGVGSTVQFPGYGTYRVAGIVGGLAYGANASAVPAGHAGYYQTCVGGSSSNMTVWLLDRVG</sequence>
<comment type="caution">
    <text evidence="1">The sequence shown here is derived from an EMBL/GenBank/DDBJ whole genome shotgun (WGS) entry which is preliminary data.</text>
</comment>
<dbReference type="EMBL" id="JANTHX010000003">
    <property type="protein sequence ID" value="MCS0498118.1"/>
    <property type="molecule type" value="Genomic_DNA"/>
</dbReference>
<dbReference type="RefSeq" id="WP_258796993.1">
    <property type="nucleotide sequence ID" value="NZ_JANTHX010000003.1"/>
</dbReference>
<proteinExistence type="predicted"/>